<feature type="transmembrane region" description="Helical" evidence="6">
    <location>
        <begin position="473"/>
        <end position="490"/>
    </location>
</feature>
<comment type="subcellular location">
    <subcellularLocation>
        <location evidence="1">Membrane</location>
        <topology evidence="1">Multi-pass membrane protein</topology>
    </subcellularLocation>
</comment>
<evidence type="ECO:0000313" key="9">
    <source>
        <dbReference type="Proteomes" id="UP001186944"/>
    </source>
</evidence>
<evidence type="ECO:0000256" key="3">
    <source>
        <dbReference type="ARBA" id="ARBA00022989"/>
    </source>
</evidence>
<dbReference type="InterPro" id="IPR011701">
    <property type="entry name" value="MFS"/>
</dbReference>
<reference evidence="8" key="1">
    <citation type="submission" date="2019-08" db="EMBL/GenBank/DDBJ databases">
        <title>The improved chromosome-level genome for the pearl oyster Pinctada fucata martensii using PacBio sequencing and Hi-C.</title>
        <authorList>
            <person name="Zheng Z."/>
        </authorList>
    </citation>
    <scope>NUCLEOTIDE SEQUENCE</scope>
    <source>
        <strain evidence="8">ZZ-2019</strain>
        <tissue evidence="8">Adductor muscle</tissue>
    </source>
</reference>
<feature type="compositionally biased region" description="Basic and acidic residues" evidence="5">
    <location>
        <begin position="509"/>
        <end position="520"/>
    </location>
</feature>
<feature type="transmembrane region" description="Helical" evidence="6">
    <location>
        <begin position="258"/>
        <end position="276"/>
    </location>
</feature>
<dbReference type="Pfam" id="PF07690">
    <property type="entry name" value="MFS_1"/>
    <property type="match status" value="1"/>
</dbReference>
<sequence>MQFKVENLLSNLGNPGRFQVFVFLLLACNYFPVVFNHITMAFFGRSYPHKCQHTKFEENQFKINGTWSSGDLKYSGVDDSNVTVVTDARYDKCSSTYYFRDGSNQSIDCVNGKDVNWEFDTLDGQSSIVTEWSLVCKYKRYGSLATTIYFCGVMVGGLLFGYLADKFGRKPVMLTTLYAPILTGIGIAFSPSYTGFVVLRFLQGFFIQGLQTTSYVMSMELFLPQYRGMAGATLEVFWGVTVVLLGGIAYWLQNWRHIQLAITLPSLLTVGYYWLVPESLRWLIIQKRVTQVEELVAKITKVNKLPYPRDTMATIKEQAKFAVATGYYGLLLSMTALAGNQYLNFFISGSVDLVAYILVVFIVKLFRRRVPMVIFFLIGALSCIVAGAIPFIWKGKEDWSEETLKLLVTGFAMVGKFGLSGVFSLIFLYSSELYPTVIRNIGMSSCAFWARLGGVVAPQVLTLGDITSKSTSLMLIGAIALIASFLTLLLPETFGRKLPDTIQDVERVSAKGDKEGDPDQQKAFTEMQDVM</sequence>
<dbReference type="GO" id="GO:0016020">
    <property type="term" value="C:membrane"/>
    <property type="evidence" value="ECO:0007669"/>
    <property type="project" value="UniProtKB-SubCell"/>
</dbReference>
<keyword evidence="4 6" id="KW-0472">Membrane</keyword>
<dbReference type="Gene3D" id="1.20.1250.20">
    <property type="entry name" value="MFS general substrate transporter like domains"/>
    <property type="match status" value="2"/>
</dbReference>
<evidence type="ECO:0000256" key="6">
    <source>
        <dbReference type="SAM" id="Phobius"/>
    </source>
</evidence>
<proteinExistence type="predicted"/>
<dbReference type="GO" id="GO:0022857">
    <property type="term" value="F:transmembrane transporter activity"/>
    <property type="evidence" value="ECO:0007669"/>
    <property type="project" value="InterPro"/>
</dbReference>
<keyword evidence="3 6" id="KW-1133">Transmembrane helix</keyword>
<name>A0AA88XFT9_PINIB</name>
<evidence type="ECO:0000313" key="8">
    <source>
        <dbReference type="EMBL" id="KAK3084599.1"/>
    </source>
</evidence>
<dbReference type="SUPFAM" id="SSF103473">
    <property type="entry name" value="MFS general substrate transporter"/>
    <property type="match status" value="1"/>
</dbReference>
<feature type="region of interest" description="Disordered" evidence="5">
    <location>
        <begin position="509"/>
        <end position="531"/>
    </location>
</feature>
<feature type="transmembrane region" description="Helical" evidence="6">
    <location>
        <begin position="405"/>
        <end position="429"/>
    </location>
</feature>
<dbReference type="AlphaFoldDB" id="A0AA88XFT9"/>
<feature type="transmembrane region" description="Helical" evidence="6">
    <location>
        <begin position="345"/>
        <end position="366"/>
    </location>
</feature>
<evidence type="ECO:0000256" key="4">
    <source>
        <dbReference type="ARBA" id="ARBA00023136"/>
    </source>
</evidence>
<gene>
    <name evidence="8" type="ORF">FSP39_016090</name>
</gene>
<dbReference type="PROSITE" id="PS51257">
    <property type="entry name" value="PROKAR_LIPOPROTEIN"/>
    <property type="match status" value="1"/>
</dbReference>
<feature type="transmembrane region" description="Helical" evidence="6">
    <location>
        <begin position="20"/>
        <end position="43"/>
    </location>
</feature>
<feature type="transmembrane region" description="Helical" evidence="6">
    <location>
        <begin position="228"/>
        <end position="252"/>
    </location>
</feature>
<dbReference type="Proteomes" id="UP001186944">
    <property type="component" value="Unassembled WGS sequence"/>
</dbReference>
<feature type="transmembrane region" description="Helical" evidence="6">
    <location>
        <begin position="141"/>
        <end position="164"/>
    </location>
</feature>
<keyword evidence="2 6" id="KW-0812">Transmembrane</keyword>
<feature type="transmembrane region" description="Helical" evidence="6">
    <location>
        <begin position="184"/>
        <end position="207"/>
    </location>
</feature>
<dbReference type="InterPro" id="IPR020846">
    <property type="entry name" value="MFS_dom"/>
</dbReference>
<dbReference type="CDD" id="cd17317">
    <property type="entry name" value="MFS_SLC22"/>
    <property type="match status" value="1"/>
</dbReference>
<dbReference type="PROSITE" id="PS50850">
    <property type="entry name" value="MFS"/>
    <property type="match status" value="1"/>
</dbReference>
<feature type="transmembrane region" description="Helical" evidence="6">
    <location>
        <begin position="373"/>
        <end position="393"/>
    </location>
</feature>
<keyword evidence="9" id="KW-1185">Reference proteome</keyword>
<evidence type="ECO:0000256" key="1">
    <source>
        <dbReference type="ARBA" id="ARBA00004141"/>
    </source>
</evidence>
<comment type="caution">
    <text evidence="8">The sequence shown here is derived from an EMBL/GenBank/DDBJ whole genome shotgun (WGS) entry which is preliminary data.</text>
</comment>
<protein>
    <recommendedName>
        <fullName evidence="7">Major facilitator superfamily (MFS) profile domain-containing protein</fullName>
    </recommendedName>
</protein>
<feature type="domain" description="Major facilitator superfamily (MFS) profile" evidence="7">
    <location>
        <begin position="22"/>
        <end position="495"/>
    </location>
</feature>
<evidence type="ECO:0000256" key="5">
    <source>
        <dbReference type="SAM" id="MobiDB-lite"/>
    </source>
</evidence>
<dbReference type="EMBL" id="VSWD01000013">
    <property type="protein sequence ID" value="KAK3084599.1"/>
    <property type="molecule type" value="Genomic_DNA"/>
</dbReference>
<accession>A0AA88XFT9</accession>
<evidence type="ECO:0000256" key="2">
    <source>
        <dbReference type="ARBA" id="ARBA00022692"/>
    </source>
</evidence>
<dbReference type="PANTHER" id="PTHR24064">
    <property type="entry name" value="SOLUTE CARRIER FAMILY 22 MEMBER"/>
    <property type="match status" value="1"/>
</dbReference>
<organism evidence="8 9">
    <name type="scientific">Pinctada imbricata</name>
    <name type="common">Atlantic pearl-oyster</name>
    <name type="synonym">Pinctada martensii</name>
    <dbReference type="NCBI Taxonomy" id="66713"/>
    <lineage>
        <taxon>Eukaryota</taxon>
        <taxon>Metazoa</taxon>
        <taxon>Spiralia</taxon>
        <taxon>Lophotrochozoa</taxon>
        <taxon>Mollusca</taxon>
        <taxon>Bivalvia</taxon>
        <taxon>Autobranchia</taxon>
        <taxon>Pteriomorphia</taxon>
        <taxon>Pterioida</taxon>
        <taxon>Pterioidea</taxon>
        <taxon>Pteriidae</taxon>
        <taxon>Pinctada</taxon>
    </lineage>
</organism>
<dbReference type="InterPro" id="IPR036259">
    <property type="entry name" value="MFS_trans_sf"/>
</dbReference>
<evidence type="ECO:0000259" key="7">
    <source>
        <dbReference type="PROSITE" id="PS50850"/>
    </source>
</evidence>
<feature type="transmembrane region" description="Helical" evidence="6">
    <location>
        <begin position="441"/>
        <end position="461"/>
    </location>
</feature>